<dbReference type="AlphaFoldDB" id="A0A1X7AR62"/>
<proteinExistence type="predicted"/>
<organism evidence="1 2">
    <name type="scientific">Parendozoicomonas haliclonae</name>
    <dbReference type="NCBI Taxonomy" id="1960125"/>
    <lineage>
        <taxon>Bacteria</taxon>
        <taxon>Pseudomonadati</taxon>
        <taxon>Pseudomonadota</taxon>
        <taxon>Gammaproteobacteria</taxon>
        <taxon>Oceanospirillales</taxon>
        <taxon>Endozoicomonadaceae</taxon>
        <taxon>Parendozoicomonas</taxon>
    </lineage>
</organism>
<dbReference type="Proteomes" id="UP000196573">
    <property type="component" value="Unassembled WGS sequence"/>
</dbReference>
<sequence length="142" mass="16035">MNREVRHPFLFTLCGFVLCIMFAGNLAVAQEPRQVYLNMKNIQEYEMYGYVLVYKNPLDHRSTTNLRVFQGGIGVLDVLPGEWVAIDVIQVGTSWRCKTYQNEHRLLMGQGVLSQSVVISPTLQVEGDKGVCRLNITAAEVN</sequence>
<accession>A0A1X7AR62</accession>
<reference evidence="1 2" key="1">
    <citation type="submission" date="2017-03" db="EMBL/GenBank/DDBJ databases">
        <authorList>
            <person name="Afonso C.L."/>
            <person name="Miller P.J."/>
            <person name="Scott M.A."/>
            <person name="Spackman E."/>
            <person name="Goraichik I."/>
            <person name="Dimitrov K.M."/>
            <person name="Suarez D.L."/>
            <person name="Swayne D.E."/>
        </authorList>
    </citation>
    <scope>NUCLEOTIDE SEQUENCE [LARGE SCALE GENOMIC DNA]</scope>
    <source>
        <strain evidence="1">SB41UT1</strain>
    </source>
</reference>
<keyword evidence="2" id="KW-1185">Reference proteome</keyword>
<dbReference type="OrthoDB" id="9844227at2"/>
<evidence type="ECO:0000313" key="2">
    <source>
        <dbReference type="Proteomes" id="UP000196573"/>
    </source>
</evidence>
<protein>
    <submittedName>
        <fullName evidence="1">Uncharacterized protein</fullName>
    </submittedName>
</protein>
<dbReference type="EMBL" id="FWPT01000013">
    <property type="protein sequence ID" value="SMA50570.1"/>
    <property type="molecule type" value="Genomic_DNA"/>
</dbReference>
<gene>
    <name evidence="1" type="ORF">EHSB41UT_04381</name>
</gene>
<name>A0A1X7AR62_9GAMM</name>
<evidence type="ECO:0000313" key="1">
    <source>
        <dbReference type="EMBL" id="SMA50570.1"/>
    </source>
</evidence>
<dbReference type="RefSeq" id="WP_087113001.1">
    <property type="nucleotide sequence ID" value="NZ_CBCSCN010000016.1"/>
</dbReference>